<keyword evidence="2" id="KW-1185">Reference proteome</keyword>
<gene>
    <name evidence="1" type="ORF">H6G97_48385</name>
</gene>
<name>A0ABR8E5H7_9NOSO</name>
<dbReference type="EMBL" id="JACJSI010000519">
    <property type="protein sequence ID" value="MBD2536658.1"/>
    <property type="molecule type" value="Genomic_DNA"/>
</dbReference>
<reference evidence="1 2" key="1">
    <citation type="journal article" date="2020" name="ISME J.">
        <title>Comparative genomics reveals insights into cyanobacterial evolution and habitat adaptation.</title>
        <authorList>
            <person name="Chen M.Y."/>
            <person name="Teng W.K."/>
            <person name="Zhao L."/>
            <person name="Hu C.X."/>
            <person name="Zhou Y.K."/>
            <person name="Han B.P."/>
            <person name="Song L.R."/>
            <person name="Shu W.S."/>
        </authorList>
    </citation>
    <scope>NUCLEOTIDE SEQUENCE [LARGE SCALE GENOMIC DNA]</scope>
    <source>
        <strain evidence="1 2">FACHB-838</strain>
    </source>
</reference>
<accession>A0ABR8E5H7</accession>
<dbReference type="Proteomes" id="UP000623440">
    <property type="component" value="Unassembled WGS sequence"/>
</dbReference>
<evidence type="ECO:0000313" key="1">
    <source>
        <dbReference type="EMBL" id="MBD2536658.1"/>
    </source>
</evidence>
<protein>
    <submittedName>
        <fullName evidence="1">Uncharacterized protein</fullName>
    </submittedName>
</protein>
<comment type="caution">
    <text evidence="1">The sequence shown here is derived from an EMBL/GenBank/DDBJ whole genome shotgun (WGS) entry which is preliminary data.</text>
</comment>
<sequence>MWLSTRKILYVNNPRWREYFDSLGFPRRAEIRSIDSWCNPHVHYSENFRLHSLESDRQR</sequence>
<proteinExistence type="predicted"/>
<organism evidence="1 2">
    <name type="scientific">Nostoc flagelliforme FACHB-838</name>
    <dbReference type="NCBI Taxonomy" id="2692904"/>
    <lineage>
        <taxon>Bacteria</taxon>
        <taxon>Bacillati</taxon>
        <taxon>Cyanobacteriota</taxon>
        <taxon>Cyanophyceae</taxon>
        <taxon>Nostocales</taxon>
        <taxon>Nostocaceae</taxon>
        <taxon>Nostoc</taxon>
    </lineage>
</organism>
<evidence type="ECO:0000313" key="2">
    <source>
        <dbReference type="Proteomes" id="UP000623440"/>
    </source>
</evidence>
<dbReference type="RefSeq" id="WP_190947345.1">
    <property type="nucleotide sequence ID" value="NZ_JACJSI010000519.1"/>
</dbReference>